<evidence type="ECO:0000256" key="1">
    <source>
        <dbReference type="SAM" id="MobiDB-lite"/>
    </source>
</evidence>
<gene>
    <name evidence="2" type="ORF">G3480_03570</name>
</gene>
<evidence type="ECO:0000313" key="2">
    <source>
        <dbReference type="EMBL" id="NEX19402.1"/>
    </source>
</evidence>
<dbReference type="RefSeq" id="WP_164652305.1">
    <property type="nucleotide sequence ID" value="NZ_JAAIJR010000009.1"/>
</dbReference>
<reference evidence="2 3" key="2">
    <citation type="submission" date="2020-02" db="EMBL/GenBank/DDBJ databases">
        <title>Genome sequences of Thiorhodococcus mannitoliphagus and Thiorhodococcus minor, purple sulfur photosynthetic bacteria in the gammaproteobacterial family, Chromatiaceae.</title>
        <authorList>
            <person name="Aviles F.A."/>
            <person name="Meyer T.E."/>
            <person name="Kyndt J.A."/>
        </authorList>
    </citation>
    <scope>NUCLEOTIDE SEQUENCE [LARGE SCALE GENOMIC DNA]</scope>
    <source>
        <strain evidence="2 3">DSM 18266</strain>
    </source>
</reference>
<dbReference type="Proteomes" id="UP000471640">
    <property type="component" value="Unassembled WGS sequence"/>
</dbReference>
<proteinExistence type="predicted"/>
<keyword evidence="3" id="KW-1185">Reference proteome</keyword>
<sequence length="242" mass="26537">MLVFRLNEKDIEVGRAKTDEPESHEPLGYIRRLSEGGYTMTADLRESCSTKDLEALKGWIGKLSAFDRDTEALEDAITSLRLPQTLATAERWLATTDHPEASYIALRITAAMQALEAFLDAEAPVRIEAAATQTASVPEVKGCIDKVTPRLITGWAMQMGTEQPCEIQVRINDDRVLKILADYMRPDILEHGLHPTGNCGFRLELSSDEALAPGDQVRAYAGPSGTELRNSPSHCKGPSQAT</sequence>
<dbReference type="EMBL" id="JAAIJR010000009">
    <property type="protein sequence ID" value="NEX19402.1"/>
    <property type="molecule type" value="Genomic_DNA"/>
</dbReference>
<feature type="region of interest" description="Disordered" evidence="1">
    <location>
        <begin position="214"/>
        <end position="242"/>
    </location>
</feature>
<comment type="caution">
    <text evidence="2">The sequence shown here is derived from an EMBL/GenBank/DDBJ whole genome shotgun (WGS) entry which is preliminary data.</text>
</comment>
<dbReference type="AlphaFoldDB" id="A0A6P1DTP0"/>
<feature type="compositionally biased region" description="Polar residues" evidence="1">
    <location>
        <begin position="227"/>
        <end position="242"/>
    </location>
</feature>
<name>A0A6P1DTP0_9GAMM</name>
<protein>
    <submittedName>
        <fullName evidence="2">Uncharacterized protein</fullName>
    </submittedName>
</protein>
<evidence type="ECO:0000313" key="3">
    <source>
        <dbReference type="Proteomes" id="UP000471640"/>
    </source>
</evidence>
<accession>A0A6P1DTP0</accession>
<organism evidence="2 3">
    <name type="scientific">Thiorhodococcus mannitoliphagus</name>
    <dbReference type="NCBI Taxonomy" id="329406"/>
    <lineage>
        <taxon>Bacteria</taxon>
        <taxon>Pseudomonadati</taxon>
        <taxon>Pseudomonadota</taxon>
        <taxon>Gammaproteobacteria</taxon>
        <taxon>Chromatiales</taxon>
        <taxon>Chromatiaceae</taxon>
        <taxon>Thiorhodococcus</taxon>
    </lineage>
</organism>
<reference evidence="3" key="1">
    <citation type="journal article" date="2020" name="Microbiol. Resour. Announc.">
        <title>Draft Genome Sequences of Thiorhodococcus mannitoliphagus and Thiorhodococcus minor, Purple Sulfur Photosynthetic Bacteria in the Gammaproteobacterial Family Chromatiaceae.</title>
        <authorList>
            <person name="Aviles F.A."/>
            <person name="Meyer T.E."/>
            <person name="Kyndt J.A."/>
        </authorList>
    </citation>
    <scope>NUCLEOTIDE SEQUENCE [LARGE SCALE GENOMIC DNA]</scope>
    <source>
        <strain evidence="3">DSM 18266</strain>
    </source>
</reference>